<dbReference type="AlphaFoldDB" id="A4X6H5"/>
<gene>
    <name evidence="1" type="ordered locus">Strop_2022</name>
    <name evidence="2" type="ordered locus">Strop_2846</name>
    <name evidence="3" type="ordered locus">Strop_4123</name>
</gene>
<evidence type="ECO:0000313" key="3">
    <source>
        <dbReference type="EMBL" id="ABP56553.1"/>
    </source>
</evidence>
<reference evidence="4" key="1">
    <citation type="journal article" date="2007" name="Proc. Natl. Acad. Sci. U.S.A.">
        <title>Genome sequencing reveals complex secondary metabolome in the marine actinomycete Salinispora tropica.</title>
        <authorList>
            <person name="Udwary D.W."/>
            <person name="Zeigler L."/>
            <person name="Asolkar R.N."/>
            <person name="Singan V."/>
            <person name="Lapidus A."/>
            <person name="Fenical W."/>
            <person name="Jensen P.R."/>
            <person name="Moore B.S."/>
        </authorList>
    </citation>
    <scope>NUCLEOTIDE SEQUENCE [LARGE SCALE GENOMIC DNA]</scope>
    <source>
        <strain evidence="4">ATCC BAA-916 / DSM 44818 / CNB-440</strain>
    </source>
</reference>
<dbReference type="EMBL" id="CP000667">
    <property type="protein sequence ID" value="ABP55287.1"/>
    <property type="molecule type" value="Genomic_DNA"/>
</dbReference>
<dbReference type="KEGG" id="stp:Strop_2022"/>
<dbReference type="RefSeq" id="WP_011905905.1">
    <property type="nucleotide sequence ID" value="NC_009380.1"/>
</dbReference>
<reference evidence="1" key="3">
    <citation type="journal article" date="2009" name="Proc. Natl. Acad. Sci. U.S.A.">
        <title>Biosynthesis of the salinosporamide A polyketide synthase substrate chloroethylmalonyl-coenzyme A from S-adenosyl-L-methionine.</title>
        <authorList>
            <person name="Eustaquio A.S."/>
            <person name="McGlinchey R.P."/>
            <person name="Liu Y."/>
            <person name="Hazzard C."/>
            <person name="Beer L.L."/>
            <person name="Florova G."/>
            <person name="Alhamadsheh M.M."/>
            <person name="Lechner A."/>
            <person name="Kale A.J."/>
            <person name="Kobayashi Y."/>
            <person name="Reynolds K.A."/>
            <person name="Moore B.S."/>
        </authorList>
    </citation>
    <scope>NUCLEOTIDE SEQUENCE [LARGE SCALE GENOMIC DNA]</scope>
    <source>
        <strain evidence="1">CNB-440</strain>
    </source>
</reference>
<dbReference type="STRING" id="369723.Strop_2022"/>
<accession>A4X6H5</accession>
<dbReference type="KEGG" id="stp:Strop_4123"/>
<dbReference type="eggNOG" id="ENOG5032RF5">
    <property type="taxonomic scope" value="Bacteria"/>
</dbReference>
<dbReference type="PATRIC" id="fig|369723.5.peg.4263"/>
<dbReference type="Proteomes" id="UP000000235">
    <property type="component" value="Chromosome"/>
</dbReference>
<dbReference type="KEGG" id="stp:Strop_2846"/>
<keyword evidence="4" id="KW-1185">Reference proteome</keyword>
<protein>
    <submittedName>
        <fullName evidence="1">Uncharacterized protein</fullName>
    </submittedName>
</protein>
<proteinExistence type="predicted"/>
<reference evidence="1" key="2">
    <citation type="submission" date="2007-04" db="EMBL/GenBank/DDBJ databases">
        <authorList>
            <consortium name="US DOE Joint Genome Institute"/>
            <person name="Copeland A."/>
            <person name="Lucas S."/>
            <person name="Lapidus A."/>
            <person name="Barry K."/>
            <person name="Glavina del Rio T."/>
            <person name="Dalin E."/>
            <person name="Tice H."/>
            <person name="Pitluck S."/>
            <person name="Sun H."/>
            <person name="Schmutz J."/>
            <person name="Larimer F."/>
            <person name="Land M."/>
            <person name="Hauser L."/>
            <person name="Kyrpides N."/>
            <person name="Kim E."/>
            <person name="Jensen P.R."/>
            <person name="Moore B.S."/>
            <person name="Udwary D.W."/>
            <person name="Richardson P."/>
        </authorList>
    </citation>
    <scope>NUCLEOTIDE SEQUENCE</scope>
    <source>
        <strain evidence="1">CNB-440</strain>
    </source>
</reference>
<sequence>MPQERACRQVTTRPELITLDAVPVPSKRVKDDLAADLDHHASQVWPGLEEVTIRWRGSHGYVTAWTSEDDGVPVCRLEYLGFDDVYGFALHDPATDTYTHSLLPDGHPEGSPQDALDCAIRLHLTGIADQPLNDEDD</sequence>
<evidence type="ECO:0000313" key="1">
    <source>
        <dbReference type="EMBL" id="ABP54475.1"/>
    </source>
</evidence>
<organism evidence="1 4">
    <name type="scientific">Salinispora tropica (strain ATCC BAA-916 / DSM 44818 / JCM 13857 / NBRC 105044 / CNB-440)</name>
    <dbReference type="NCBI Taxonomy" id="369723"/>
    <lineage>
        <taxon>Bacteria</taxon>
        <taxon>Bacillati</taxon>
        <taxon>Actinomycetota</taxon>
        <taxon>Actinomycetes</taxon>
        <taxon>Micromonosporales</taxon>
        <taxon>Micromonosporaceae</taxon>
        <taxon>Salinispora</taxon>
    </lineage>
</organism>
<dbReference type="HOGENOM" id="CLU_1863760_0_0_11"/>
<dbReference type="EMBL" id="CP000667">
    <property type="protein sequence ID" value="ABP56553.1"/>
    <property type="molecule type" value="Genomic_DNA"/>
</dbReference>
<evidence type="ECO:0000313" key="4">
    <source>
        <dbReference type="Proteomes" id="UP000000235"/>
    </source>
</evidence>
<name>A4X6H5_SALTO</name>
<evidence type="ECO:0000313" key="2">
    <source>
        <dbReference type="EMBL" id="ABP55287.1"/>
    </source>
</evidence>
<dbReference type="EMBL" id="CP000667">
    <property type="protein sequence ID" value="ABP54475.1"/>
    <property type="molecule type" value="Genomic_DNA"/>
</dbReference>